<dbReference type="AlphaFoldDB" id="A0A2S8SVK7"/>
<keyword evidence="1" id="KW-0472">Membrane</keyword>
<gene>
    <name evidence="2" type="ORF">B1R32_10387</name>
</gene>
<evidence type="ECO:0008006" key="4">
    <source>
        <dbReference type="Google" id="ProtNLM"/>
    </source>
</evidence>
<dbReference type="RefSeq" id="WP_157947526.1">
    <property type="nucleotide sequence ID" value="NZ_NIGF01000003.1"/>
</dbReference>
<dbReference type="Gene3D" id="3.40.1580.10">
    <property type="entry name" value="SMI1/KNR4-like"/>
    <property type="match status" value="1"/>
</dbReference>
<accession>A0A2S8SVK7</accession>
<evidence type="ECO:0000256" key="1">
    <source>
        <dbReference type="SAM" id="Phobius"/>
    </source>
</evidence>
<dbReference type="InParanoid" id="A0A2S8SVK7"/>
<dbReference type="EMBL" id="NIGF01000003">
    <property type="protein sequence ID" value="PQV64820.1"/>
    <property type="molecule type" value="Genomic_DNA"/>
</dbReference>
<dbReference type="SUPFAM" id="SSF160631">
    <property type="entry name" value="SMI1/KNR4-like"/>
    <property type="match status" value="1"/>
</dbReference>
<reference evidence="2 3" key="1">
    <citation type="journal article" date="2018" name="Syst. Appl. Microbiol.">
        <title>Abditibacterium utsteinense sp. nov., the first cultivated member of candidate phylum FBP, isolated from ice-free Antarctic soil samples.</title>
        <authorList>
            <person name="Tahon G."/>
            <person name="Tytgat B."/>
            <person name="Lebbe L."/>
            <person name="Carlier A."/>
            <person name="Willems A."/>
        </authorList>
    </citation>
    <scope>NUCLEOTIDE SEQUENCE [LARGE SCALE GENOMIC DNA]</scope>
    <source>
        <strain evidence="2 3">LMG 29911</strain>
    </source>
</reference>
<keyword evidence="1" id="KW-0812">Transmembrane</keyword>
<name>A0A2S8SVK7_9BACT</name>
<protein>
    <recommendedName>
        <fullName evidence="4">SMI1-KNR4 cell-wall</fullName>
    </recommendedName>
</protein>
<organism evidence="2 3">
    <name type="scientific">Abditibacterium utsteinense</name>
    <dbReference type="NCBI Taxonomy" id="1960156"/>
    <lineage>
        <taxon>Bacteria</taxon>
        <taxon>Pseudomonadati</taxon>
        <taxon>Abditibacteriota</taxon>
        <taxon>Abditibacteriia</taxon>
        <taxon>Abditibacteriales</taxon>
        <taxon>Abditibacteriaceae</taxon>
        <taxon>Abditibacterium</taxon>
    </lineage>
</organism>
<dbReference type="OrthoDB" id="1030979at2"/>
<feature type="transmembrane region" description="Helical" evidence="1">
    <location>
        <begin position="73"/>
        <end position="92"/>
    </location>
</feature>
<evidence type="ECO:0000313" key="2">
    <source>
        <dbReference type="EMBL" id="PQV64820.1"/>
    </source>
</evidence>
<dbReference type="InterPro" id="IPR037883">
    <property type="entry name" value="Knr4/Smi1-like_sf"/>
</dbReference>
<dbReference type="Proteomes" id="UP000237684">
    <property type="component" value="Unassembled WGS sequence"/>
</dbReference>
<keyword evidence="3" id="KW-1185">Reference proteome</keyword>
<comment type="caution">
    <text evidence="2">The sequence shown here is derived from an EMBL/GenBank/DDBJ whole genome shotgun (WGS) entry which is preliminary data.</text>
</comment>
<evidence type="ECO:0000313" key="3">
    <source>
        <dbReference type="Proteomes" id="UP000237684"/>
    </source>
</evidence>
<proteinExistence type="predicted"/>
<sequence>MSKHFFDPIKRELEKVSALGDEVSANGTRLIGHAPHVAPLAYFHQIFPSLNTKEISWLAQHFPRDLPTDLKDFFLLANGIDVFIGALSIFGLRRNYIRTVEESRQPFSIVIPNTFERPSNLSLDLLIIGYSSTDGSHYVINSVSNKVSRLHQRSFRQIAGWENLWVMLLEEITRLQKEFESGKGKAAQ</sequence>
<keyword evidence="1" id="KW-1133">Transmembrane helix</keyword>